<protein>
    <submittedName>
        <fullName evidence="2">Rhodanese domain protein</fullName>
    </submittedName>
</protein>
<feature type="domain" description="Rhodanese" evidence="1">
    <location>
        <begin position="12"/>
        <end position="95"/>
    </location>
</feature>
<accession>A0A0G1D675</accession>
<dbReference type="Pfam" id="PF00581">
    <property type="entry name" value="Rhodanese"/>
    <property type="match status" value="1"/>
</dbReference>
<dbReference type="InterPro" id="IPR036873">
    <property type="entry name" value="Rhodanese-like_dom_sf"/>
</dbReference>
<dbReference type="CDD" id="cd00158">
    <property type="entry name" value="RHOD"/>
    <property type="match status" value="1"/>
</dbReference>
<comment type="caution">
    <text evidence="2">The sequence shown here is derived from an EMBL/GenBank/DDBJ whole genome shotgun (WGS) entry which is preliminary data.</text>
</comment>
<proteinExistence type="predicted"/>
<organism evidence="2 3">
    <name type="scientific">Candidatus Magasanikbacteria bacterium GW2011_GWA2_42_32</name>
    <dbReference type="NCBI Taxonomy" id="1619039"/>
    <lineage>
        <taxon>Bacteria</taxon>
        <taxon>Candidatus Magasanikiibacteriota</taxon>
    </lineage>
</organism>
<dbReference type="Proteomes" id="UP000034837">
    <property type="component" value="Unassembled WGS sequence"/>
</dbReference>
<dbReference type="Gene3D" id="3.40.250.10">
    <property type="entry name" value="Rhodanese-like domain"/>
    <property type="match status" value="1"/>
</dbReference>
<dbReference type="PROSITE" id="PS50206">
    <property type="entry name" value="RHODANESE_3"/>
    <property type="match status" value="1"/>
</dbReference>
<dbReference type="InterPro" id="IPR001763">
    <property type="entry name" value="Rhodanese-like_dom"/>
</dbReference>
<dbReference type="SMART" id="SM00450">
    <property type="entry name" value="RHOD"/>
    <property type="match status" value="1"/>
</dbReference>
<dbReference type="PANTHER" id="PTHR43031">
    <property type="entry name" value="FAD-DEPENDENT OXIDOREDUCTASE"/>
    <property type="match status" value="1"/>
</dbReference>
<gene>
    <name evidence="2" type="ORF">UV20_C0001G0203</name>
</gene>
<evidence type="ECO:0000313" key="2">
    <source>
        <dbReference type="EMBL" id="KKS57563.1"/>
    </source>
</evidence>
<dbReference type="AlphaFoldDB" id="A0A0G1D675"/>
<reference evidence="2 3" key="1">
    <citation type="journal article" date="2015" name="Nature">
        <title>rRNA introns, odd ribosomes, and small enigmatic genomes across a large radiation of phyla.</title>
        <authorList>
            <person name="Brown C.T."/>
            <person name="Hug L.A."/>
            <person name="Thomas B.C."/>
            <person name="Sharon I."/>
            <person name="Castelle C.J."/>
            <person name="Singh A."/>
            <person name="Wilkins M.J."/>
            <person name="Williams K.H."/>
            <person name="Banfield J.F."/>
        </authorList>
    </citation>
    <scope>NUCLEOTIDE SEQUENCE [LARGE SCALE GENOMIC DNA]</scope>
</reference>
<evidence type="ECO:0000313" key="3">
    <source>
        <dbReference type="Proteomes" id="UP000034837"/>
    </source>
</evidence>
<dbReference type="PANTHER" id="PTHR43031:SF1">
    <property type="entry name" value="PYRIDINE NUCLEOTIDE-DISULPHIDE OXIDOREDUCTASE"/>
    <property type="match status" value="1"/>
</dbReference>
<sequence length="96" mass="10622">MKVKQLKKILDSGKEVVLIDVREPEEYKKGLKVKGAKNIPMGQMFVDSGTGKLPKDKKIITICKTGGRCDIVARELKKKGYDIESLEGGATAWKTN</sequence>
<dbReference type="InterPro" id="IPR050229">
    <property type="entry name" value="GlpE_sulfurtransferase"/>
</dbReference>
<evidence type="ECO:0000259" key="1">
    <source>
        <dbReference type="PROSITE" id="PS50206"/>
    </source>
</evidence>
<dbReference type="EMBL" id="LCDO01000001">
    <property type="protein sequence ID" value="KKS57563.1"/>
    <property type="molecule type" value="Genomic_DNA"/>
</dbReference>
<name>A0A0G1D675_9BACT</name>
<dbReference type="SUPFAM" id="SSF52821">
    <property type="entry name" value="Rhodanese/Cell cycle control phosphatase"/>
    <property type="match status" value="1"/>
</dbReference>